<name>T1GD22_MEGSC</name>
<reference evidence="9" key="2">
    <citation type="submission" date="2015-06" db="UniProtKB">
        <authorList>
            <consortium name="EnsemblMetazoa"/>
        </authorList>
    </citation>
    <scope>IDENTIFICATION</scope>
</reference>
<organism evidence="9 10">
    <name type="scientific">Megaselia scalaris</name>
    <name type="common">Humpbacked fly</name>
    <name type="synonym">Phora scalaris</name>
    <dbReference type="NCBI Taxonomy" id="36166"/>
    <lineage>
        <taxon>Eukaryota</taxon>
        <taxon>Metazoa</taxon>
        <taxon>Ecdysozoa</taxon>
        <taxon>Arthropoda</taxon>
        <taxon>Hexapoda</taxon>
        <taxon>Insecta</taxon>
        <taxon>Pterygota</taxon>
        <taxon>Neoptera</taxon>
        <taxon>Endopterygota</taxon>
        <taxon>Diptera</taxon>
        <taxon>Brachycera</taxon>
        <taxon>Muscomorpha</taxon>
        <taxon>Platypezoidea</taxon>
        <taxon>Phoridae</taxon>
        <taxon>Megaseliini</taxon>
        <taxon>Megaselia</taxon>
    </lineage>
</organism>
<feature type="transmembrane region" description="Helical" evidence="8">
    <location>
        <begin position="24"/>
        <end position="44"/>
    </location>
</feature>
<dbReference type="GO" id="GO:0015375">
    <property type="term" value="F:glycine:sodium symporter activity"/>
    <property type="evidence" value="ECO:0007669"/>
    <property type="project" value="TreeGrafter"/>
</dbReference>
<comment type="subcellular location">
    <subcellularLocation>
        <location evidence="1">Membrane</location>
        <topology evidence="1">Multi-pass membrane protein</topology>
    </subcellularLocation>
</comment>
<dbReference type="SUPFAM" id="SSF161070">
    <property type="entry name" value="SNF-like"/>
    <property type="match status" value="1"/>
</dbReference>
<evidence type="ECO:0000256" key="8">
    <source>
        <dbReference type="SAM" id="Phobius"/>
    </source>
</evidence>
<keyword evidence="4 8" id="KW-0812">Transmembrane</keyword>
<reference evidence="10" key="1">
    <citation type="submission" date="2013-02" db="EMBL/GenBank/DDBJ databases">
        <authorList>
            <person name="Hughes D."/>
        </authorList>
    </citation>
    <scope>NUCLEOTIDE SEQUENCE</scope>
    <source>
        <strain>Durham</strain>
        <strain evidence="10">NC isolate 2 -- Noor lab</strain>
    </source>
</reference>
<evidence type="ECO:0000256" key="1">
    <source>
        <dbReference type="ARBA" id="ARBA00004141"/>
    </source>
</evidence>
<keyword evidence="7 8" id="KW-0472">Membrane</keyword>
<dbReference type="OMA" id="WFPTEME"/>
<keyword evidence="3" id="KW-0813">Transport</keyword>
<feature type="transmembrane region" description="Helical" evidence="8">
    <location>
        <begin position="56"/>
        <end position="74"/>
    </location>
</feature>
<evidence type="ECO:0000256" key="3">
    <source>
        <dbReference type="ARBA" id="ARBA00022448"/>
    </source>
</evidence>
<dbReference type="AlphaFoldDB" id="T1GD22"/>
<evidence type="ECO:0000256" key="7">
    <source>
        <dbReference type="ARBA" id="ARBA00023136"/>
    </source>
</evidence>
<keyword evidence="10" id="KW-1185">Reference proteome</keyword>
<dbReference type="InterPro" id="IPR037272">
    <property type="entry name" value="SNS_sf"/>
</dbReference>
<dbReference type="PANTHER" id="PTHR11616:SF240">
    <property type="entry name" value="BLOATED TUBULES, ISOFORM B-RELATED"/>
    <property type="match status" value="1"/>
</dbReference>
<dbReference type="InterPro" id="IPR000175">
    <property type="entry name" value="Na/ntran_symport"/>
</dbReference>
<accession>T1GD22</accession>
<evidence type="ECO:0000313" key="10">
    <source>
        <dbReference type="Proteomes" id="UP000015102"/>
    </source>
</evidence>
<dbReference type="STRING" id="36166.T1GD22"/>
<dbReference type="EMBL" id="CAQQ02026316">
    <property type="status" value="NOT_ANNOTATED_CDS"/>
    <property type="molecule type" value="Genomic_DNA"/>
</dbReference>
<comment type="similarity">
    <text evidence="2">Belongs to the sodium:neurotransmitter symporter (SNF) (TC 2.A.22) family.</text>
</comment>
<keyword evidence="6 8" id="KW-1133">Transmembrane helix</keyword>
<feature type="transmembrane region" description="Helical" evidence="8">
    <location>
        <begin position="131"/>
        <end position="153"/>
    </location>
</feature>
<dbReference type="EnsemblMetazoa" id="MESCA001201-RA">
    <property type="protein sequence ID" value="MESCA001201-PA"/>
    <property type="gene ID" value="MESCA001201"/>
</dbReference>
<evidence type="ECO:0000256" key="6">
    <source>
        <dbReference type="ARBA" id="ARBA00022989"/>
    </source>
</evidence>
<keyword evidence="5" id="KW-0769">Symport</keyword>
<dbReference type="Pfam" id="PF00209">
    <property type="entry name" value="SNF"/>
    <property type="match status" value="1"/>
</dbReference>
<dbReference type="EMBL" id="CAQQ02026317">
    <property type="status" value="NOT_ANNOTATED_CDS"/>
    <property type="molecule type" value="Genomic_DNA"/>
</dbReference>
<dbReference type="GO" id="GO:0005886">
    <property type="term" value="C:plasma membrane"/>
    <property type="evidence" value="ECO:0007669"/>
    <property type="project" value="TreeGrafter"/>
</dbReference>
<feature type="transmembrane region" description="Helical" evidence="8">
    <location>
        <begin position="95"/>
        <end position="119"/>
    </location>
</feature>
<evidence type="ECO:0000313" key="9">
    <source>
        <dbReference type="EnsemblMetazoa" id="MESCA001201-PA"/>
    </source>
</evidence>
<proteinExistence type="inferred from homology"/>
<sequence>MQLSAFFTSFFDEFDEFRMLKKEITMGIIGFFVFTTTFYCSNHGYNFFRAMSFTQITLQGMIFLFLILVVMWIYGKERFQRDVFFMLGIKYPTHIINIVRFVVPLFLIITTLFGIGLTYSSMGRSPFYEAIAVTIIKVVPWILIPGYMVYSLVRATGPFMTKLRKLNRPTDWFPTEMEDRQRYESVLGSSDISHQLSVTVVEETGLVEDDQD</sequence>
<protein>
    <submittedName>
        <fullName evidence="9">Uncharacterized protein</fullName>
    </submittedName>
</protein>
<dbReference type="PANTHER" id="PTHR11616">
    <property type="entry name" value="SODIUM/CHLORIDE DEPENDENT TRANSPORTER"/>
    <property type="match status" value="1"/>
</dbReference>
<dbReference type="HOGENOM" id="CLU_1300952_0_0_1"/>
<dbReference type="Proteomes" id="UP000015102">
    <property type="component" value="Unassembled WGS sequence"/>
</dbReference>
<evidence type="ECO:0000256" key="4">
    <source>
        <dbReference type="ARBA" id="ARBA00022692"/>
    </source>
</evidence>
<dbReference type="PROSITE" id="PS50267">
    <property type="entry name" value="NA_NEUROTRAN_SYMP_3"/>
    <property type="match status" value="1"/>
</dbReference>
<evidence type="ECO:0000256" key="5">
    <source>
        <dbReference type="ARBA" id="ARBA00022847"/>
    </source>
</evidence>
<evidence type="ECO:0000256" key="2">
    <source>
        <dbReference type="ARBA" id="ARBA00006459"/>
    </source>
</evidence>